<sequence>MHLAKSTRAWRRGVRGFFLTDQNQTESLLRLNAEGTAHNESYAFFPNDGHPLLGLMRHGTMSGDTRAAVAPFAAHRHFGETYKWLLYGDDDTLFFMDAVKHMLDSYDPDLPLAFSDDLWYYGRHPNPHAPRCLPCNVLNETQPDLETVMRKPYMRPAGAHGGSGMIFSVGLMRRIPLEAALKCFQNFSKAPGGDYMVSHCLWQHNIAFTDPGPLVRHLYDPHYYTFGGGRGLGFLWDPIGMLTHGRCNSTCRWMLRNTLSLHIKGRHFRSWRISTMFMWGIARASEAARSFLDLASSGWRDLPYGEDSPLSSADSVPEIHNLNVTHPTFASKNI</sequence>
<evidence type="ECO:0000256" key="2">
    <source>
        <dbReference type="ARBA" id="ARBA00004922"/>
    </source>
</evidence>
<proteinExistence type="inferred from homology"/>
<keyword evidence="14" id="KW-1185">Reference proteome</keyword>
<evidence type="ECO:0000256" key="7">
    <source>
        <dbReference type="ARBA" id="ARBA00022692"/>
    </source>
</evidence>
<evidence type="ECO:0000256" key="11">
    <source>
        <dbReference type="ARBA" id="ARBA00023136"/>
    </source>
</evidence>
<reference evidence="14" key="1">
    <citation type="journal article" date="2016" name="Nat. Commun.">
        <title>The Gonium pectorale genome demonstrates co-option of cell cycle regulation during the evolution of multicellularity.</title>
        <authorList>
            <person name="Hanschen E.R."/>
            <person name="Marriage T.N."/>
            <person name="Ferris P.J."/>
            <person name="Hamaji T."/>
            <person name="Toyoda A."/>
            <person name="Fujiyama A."/>
            <person name="Neme R."/>
            <person name="Noguchi H."/>
            <person name="Minakuchi Y."/>
            <person name="Suzuki M."/>
            <person name="Kawai-Toyooka H."/>
            <person name="Smith D.R."/>
            <person name="Sparks H."/>
            <person name="Anderson J."/>
            <person name="Bakaric R."/>
            <person name="Luria V."/>
            <person name="Karger A."/>
            <person name="Kirschner M.W."/>
            <person name="Durand P.M."/>
            <person name="Michod R.E."/>
            <person name="Nozaki H."/>
            <person name="Olson B.J."/>
        </authorList>
    </citation>
    <scope>NUCLEOTIDE SEQUENCE [LARGE SCALE GENOMIC DNA]</scope>
    <source>
        <strain evidence="14">NIES-2863</strain>
    </source>
</reference>
<dbReference type="Pfam" id="PF02434">
    <property type="entry name" value="Fringe"/>
    <property type="match status" value="1"/>
</dbReference>
<dbReference type="EC" id="2.4.1.122" evidence="4"/>
<evidence type="ECO:0000256" key="8">
    <source>
        <dbReference type="ARBA" id="ARBA00022741"/>
    </source>
</evidence>
<name>A0A150H0K4_GONPE</name>
<evidence type="ECO:0000256" key="10">
    <source>
        <dbReference type="ARBA" id="ARBA00022989"/>
    </source>
</evidence>
<evidence type="ECO:0000256" key="5">
    <source>
        <dbReference type="ARBA" id="ARBA00022676"/>
    </source>
</evidence>
<keyword evidence="8" id="KW-0547">Nucleotide-binding</keyword>
<keyword evidence="9" id="KW-0735">Signal-anchor</keyword>
<gene>
    <name evidence="13" type="ORF">GPECTOR_2g1155</name>
</gene>
<dbReference type="Proteomes" id="UP000075714">
    <property type="component" value="Unassembled WGS sequence"/>
</dbReference>
<evidence type="ECO:0000256" key="3">
    <source>
        <dbReference type="ARBA" id="ARBA00006462"/>
    </source>
</evidence>
<evidence type="ECO:0000256" key="1">
    <source>
        <dbReference type="ARBA" id="ARBA00004606"/>
    </source>
</evidence>
<keyword evidence="5" id="KW-0328">Glycosyltransferase</keyword>
<evidence type="ECO:0000313" key="14">
    <source>
        <dbReference type="Proteomes" id="UP000075714"/>
    </source>
</evidence>
<dbReference type="AlphaFoldDB" id="A0A150H0K4"/>
<dbReference type="OrthoDB" id="421979at2759"/>
<keyword evidence="11" id="KW-0472">Membrane</keyword>
<keyword evidence="6" id="KW-0808">Transferase</keyword>
<protein>
    <recommendedName>
        <fullName evidence="4">N-acetylgalactosaminide beta-1,3-galactosyltransferase</fullName>
        <ecNumber evidence="4">2.4.1.122</ecNumber>
    </recommendedName>
</protein>
<evidence type="ECO:0000256" key="4">
    <source>
        <dbReference type="ARBA" id="ARBA00012557"/>
    </source>
</evidence>
<comment type="similarity">
    <text evidence="3">Belongs to the glycosyltransferase 31 family. Beta3-Gal-T subfamily.</text>
</comment>
<evidence type="ECO:0000256" key="9">
    <source>
        <dbReference type="ARBA" id="ARBA00022968"/>
    </source>
</evidence>
<organism evidence="13 14">
    <name type="scientific">Gonium pectorale</name>
    <name type="common">Green alga</name>
    <dbReference type="NCBI Taxonomy" id="33097"/>
    <lineage>
        <taxon>Eukaryota</taxon>
        <taxon>Viridiplantae</taxon>
        <taxon>Chlorophyta</taxon>
        <taxon>core chlorophytes</taxon>
        <taxon>Chlorophyceae</taxon>
        <taxon>CS clade</taxon>
        <taxon>Chlamydomonadales</taxon>
        <taxon>Volvocaceae</taxon>
        <taxon>Gonium</taxon>
    </lineage>
</organism>
<comment type="pathway">
    <text evidence="2">Protein modification; protein glycosylation.</text>
</comment>
<accession>A0A150H0K4</accession>
<evidence type="ECO:0000313" key="13">
    <source>
        <dbReference type="EMBL" id="KXZ55605.1"/>
    </source>
</evidence>
<dbReference type="GO" id="GO:0016020">
    <property type="term" value="C:membrane"/>
    <property type="evidence" value="ECO:0007669"/>
    <property type="project" value="UniProtKB-SubCell"/>
</dbReference>
<comment type="subcellular location">
    <subcellularLocation>
        <location evidence="1">Membrane</location>
        <topology evidence="1">Single-pass type II membrane protein</topology>
    </subcellularLocation>
</comment>
<dbReference type="GO" id="GO:0016263">
    <property type="term" value="F:glycoprotein-N-acetylgalactosamine 3-beta-galactosyltransferase activity"/>
    <property type="evidence" value="ECO:0007669"/>
    <property type="project" value="UniProtKB-EC"/>
</dbReference>
<keyword evidence="10" id="KW-1133">Transmembrane helix</keyword>
<dbReference type="GO" id="GO:0000166">
    <property type="term" value="F:nucleotide binding"/>
    <property type="evidence" value="ECO:0007669"/>
    <property type="project" value="UniProtKB-KW"/>
</dbReference>
<feature type="domain" description="Fringe-like glycosyltransferase" evidence="12">
    <location>
        <begin position="78"/>
        <end position="197"/>
    </location>
</feature>
<dbReference type="InterPro" id="IPR026050">
    <property type="entry name" value="C1GALT1/C1GALT1_chp1"/>
</dbReference>
<dbReference type="PANTHER" id="PTHR23033">
    <property type="entry name" value="BETA1,3-GALACTOSYLTRANSFERASE"/>
    <property type="match status" value="1"/>
</dbReference>
<evidence type="ECO:0000256" key="6">
    <source>
        <dbReference type="ARBA" id="ARBA00022679"/>
    </source>
</evidence>
<dbReference type="Gene3D" id="3.90.550.50">
    <property type="match status" value="1"/>
</dbReference>
<dbReference type="PANTHER" id="PTHR23033:SF50">
    <property type="entry name" value="HEXOSYLTRANSFERASE"/>
    <property type="match status" value="1"/>
</dbReference>
<comment type="caution">
    <text evidence="13">The sequence shown here is derived from an EMBL/GenBank/DDBJ whole genome shotgun (WGS) entry which is preliminary data.</text>
</comment>
<dbReference type="EMBL" id="LSYV01000003">
    <property type="protein sequence ID" value="KXZ55605.1"/>
    <property type="molecule type" value="Genomic_DNA"/>
</dbReference>
<keyword evidence="7" id="KW-0812">Transmembrane</keyword>
<evidence type="ECO:0000259" key="12">
    <source>
        <dbReference type="Pfam" id="PF02434"/>
    </source>
</evidence>
<dbReference type="InterPro" id="IPR003378">
    <property type="entry name" value="Fringe-like_glycosylTrfase"/>
</dbReference>